<comment type="subcellular location">
    <subcellularLocation>
        <location evidence="1">Periplasm</location>
    </subcellularLocation>
</comment>
<protein>
    <submittedName>
        <fullName evidence="5">ABC transporter substrate-binding protein</fullName>
    </submittedName>
</protein>
<dbReference type="PIRSF" id="PIRSF002741">
    <property type="entry name" value="MppA"/>
    <property type="match status" value="1"/>
</dbReference>
<gene>
    <name evidence="5" type="ORF">MON41_03830</name>
</gene>
<evidence type="ECO:0000256" key="2">
    <source>
        <dbReference type="ARBA" id="ARBA00005695"/>
    </source>
</evidence>
<comment type="similarity">
    <text evidence="2">Belongs to the bacterial solute-binding protein 5 family.</text>
</comment>
<feature type="domain" description="Solute-binding protein family 5" evidence="4">
    <location>
        <begin position="75"/>
        <end position="439"/>
    </location>
</feature>
<evidence type="ECO:0000256" key="1">
    <source>
        <dbReference type="ARBA" id="ARBA00004418"/>
    </source>
</evidence>
<dbReference type="PANTHER" id="PTHR30290:SF38">
    <property type="entry name" value="D,D-DIPEPTIDE-BINDING PERIPLASMIC PROTEIN DDPA-RELATED"/>
    <property type="match status" value="1"/>
</dbReference>
<dbReference type="InterPro" id="IPR039424">
    <property type="entry name" value="SBP_5"/>
</dbReference>
<keyword evidence="3" id="KW-0732">Signal</keyword>
<name>A0ABS9W0R3_9PROT</name>
<dbReference type="PROSITE" id="PS51318">
    <property type="entry name" value="TAT"/>
    <property type="match status" value="1"/>
</dbReference>
<accession>A0ABS9W0R3</accession>
<sequence>MPTPPLSMSRRTFLGAGGAVLAAPRLAAAQGARVLRFVPQADLAVLDPVFTTASVTANHGFMVFDTLYGWDKDYQPQPQMAAGHRIEDDGLTWIITLRDGLRFHDGEPVRARDCVASIQRWGARDMFGQEVIARSHEIQAIDDKTLRFRLKTPFPRLAMALGKSSSNVPVIMPERLAKTSPNTQVTEMVGSGPYRFLAGERMAGARAVYARFDGYVPTPHGAPSRTAGPKIAHFDRVEWNIIPDQATAAGALMNGEVDWVESTSSDIAPMLGRSRDVTLSYSDDLYQVILRFNHLHPPFNNPAVRRALLGAISQEEMMQAAYGTDPKGWNAGTGIFTSDSPMASDAGLAPLKGKRDYAKVKRDLAAAGYANEKIVMLQAEDYPTLRAVAEVSAHVMRECGMNVESQSGDWGTVSTRRANREDITKGGWSAFCTGLSYSLDPSGHLGLRANGSKAWFGWPDSPKLEALRQEWFGAEGLEEQKRIGRAMQEVAMQEVPYIPLGEYRRLQAARADLSGFPAGAAYFWGVKRG</sequence>
<evidence type="ECO:0000259" key="4">
    <source>
        <dbReference type="Pfam" id="PF00496"/>
    </source>
</evidence>
<dbReference type="InterPro" id="IPR030678">
    <property type="entry name" value="Peptide/Ni-bd"/>
</dbReference>
<dbReference type="SUPFAM" id="SSF53850">
    <property type="entry name" value="Periplasmic binding protein-like II"/>
    <property type="match status" value="1"/>
</dbReference>
<proteinExistence type="inferred from homology"/>
<dbReference type="EMBL" id="JALBUU010000004">
    <property type="protein sequence ID" value="MCI0752892.1"/>
    <property type="molecule type" value="Genomic_DNA"/>
</dbReference>
<dbReference type="InterPro" id="IPR000914">
    <property type="entry name" value="SBP_5_dom"/>
</dbReference>
<dbReference type="InterPro" id="IPR006311">
    <property type="entry name" value="TAT_signal"/>
</dbReference>
<dbReference type="Proteomes" id="UP001201985">
    <property type="component" value="Unassembled WGS sequence"/>
</dbReference>
<dbReference type="Pfam" id="PF00496">
    <property type="entry name" value="SBP_bac_5"/>
    <property type="match status" value="1"/>
</dbReference>
<dbReference type="CDD" id="cd08502">
    <property type="entry name" value="PBP2_NikA_DppA_OppA_like_16"/>
    <property type="match status" value="1"/>
</dbReference>
<reference evidence="5 6" key="1">
    <citation type="submission" date="2022-03" db="EMBL/GenBank/DDBJ databases">
        <title>Complete genome analysis of Roseomonas KG 17.1 : a prolific producer of plant growth promoters.</title>
        <authorList>
            <person name="Saadouli I."/>
            <person name="Najjari A."/>
            <person name="Mosbah A."/>
            <person name="Ouzari H.I."/>
        </authorList>
    </citation>
    <scope>NUCLEOTIDE SEQUENCE [LARGE SCALE GENOMIC DNA]</scope>
    <source>
        <strain evidence="5 6">KG17-1</strain>
    </source>
</reference>
<dbReference type="Gene3D" id="3.40.190.10">
    <property type="entry name" value="Periplasmic binding protein-like II"/>
    <property type="match status" value="1"/>
</dbReference>
<organism evidence="5 6">
    <name type="scientific">Teichococcus vastitatis</name>
    <dbReference type="NCBI Taxonomy" id="2307076"/>
    <lineage>
        <taxon>Bacteria</taxon>
        <taxon>Pseudomonadati</taxon>
        <taxon>Pseudomonadota</taxon>
        <taxon>Alphaproteobacteria</taxon>
        <taxon>Acetobacterales</taxon>
        <taxon>Roseomonadaceae</taxon>
        <taxon>Roseomonas</taxon>
    </lineage>
</organism>
<evidence type="ECO:0000313" key="6">
    <source>
        <dbReference type="Proteomes" id="UP001201985"/>
    </source>
</evidence>
<dbReference type="Gene3D" id="3.10.105.10">
    <property type="entry name" value="Dipeptide-binding Protein, Domain 3"/>
    <property type="match status" value="1"/>
</dbReference>
<keyword evidence="6" id="KW-1185">Reference proteome</keyword>
<evidence type="ECO:0000313" key="5">
    <source>
        <dbReference type="EMBL" id="MCI0752892.1"/>
    </source>
</evidence>
<comment type="caution">
    <text evidence="5">The sequence shown here is derived from an EMBL/GenBank/DDBJ whole genome shotgun (WGS) entry which is preliminary data.</text>
</comment>
<evidence type="ECO:0000256" key="3">
    <source>
        <dbReference type="ARBA" id="ARBA00022729"/>
    </source>
</evidence>
<dbReference type="PANTHER" id="PTHR30290">
    <property type="entry name" value="PERIPLASMIC BINDING COMPONENT OF ABC TRANSPORTER"/>
    <property type="match status" value="1"/>
</dbReference>